<dbReference type="WBParaSite" id="SMUV_0000972301-mRNA-1">
    <property type="protein sequence ID" value="SMUV_0000972301-mRNA-1"/>
    <property type="gene ID" value="SMUV_0000972301"/>
</dbReference>
<name>A0A0N5AXP4_9BILA</name>
<dbReference type="Proteomes" id="UP000046393">
    <property type="component" value="Unplaced"/>
</dbReference>
<dbReference type="SMART" id="SM01017">
    <property type="entry name" value="Arrestin_C"/>
    <property type="match status" value="1"/>
</dbReference>
<dbReference type="Gene3D" id="2.60.40.640">
    <property type="match status" value="2"/>
</dbReference>
<dbReference type="PANTHER" id="PTHR11188">
    <property type="entry name" value="ARRESTIN DOMAIN CONTAINING PROTEIN"/>
    <property type="match status" value="1"/>
</dbReference>
<dbReference type="InterPro" id="IPR011022">
    <property type="entry name" value="Arrestin_C-like"/>
</dbReference>
<protein>
    <submittedName>
        <fullName evidence="4">Arrestin_C domain-containing protein</fullName>
    </submittedName>
</protein>
<feature type="domain" description="Arrestin C-terminal-like" evidence="2">
    <location>
        <begin position="202"/>
        <end position="355"/>
    </location>
</feature>
<dbReference type="Pfam" id="PF02752">
    <property type="entry name" value="Arrestin_C"/>
    <property type="match status" value="1"/>
</dbReference>
<sequence>MERSRKPFEVKIYLSQNIYNPGDTLQGEVVLELRRKMFCDLVTVQLYGAARVFFVSSEAENGTRCPIANEQKKVLLDEKKILWGTKSRASKLQKPTLEEIVKNASSLSIHPKKLQLDEDDSGFEAGTHSLQFTFDLPKSGLSVSYADHTCSVRYYIKVQCYNYQQLIAISKCEFPVVCPLSLSTIPEAITGSKVHETIPLKKGNSIDVTMKLDHCGFVPQEKIPVSIRISNNSLHSIKYAHLTIAQEICCFGVYPFPNSVEYETDTTGSLYYIPNLYYANLYCVGLPISKILAGQSFEYIPDFYVPALVPNFELDNLLKLCYSLKLIISYQRKCTSRKDILGTIKIPIYIGTEPIKGTKTAQPPNPETYLHNRFVQGHQNYDKELSPGSSPEIVLNSYLLVLKCCGLFCPPPTAPPGYMDDSDYESHSFDNENSCPSYNSLFCTDKTVLLSDTKTK</sequence>
<dbReference type="InterPro" id="IPR014752">
    <property type="entry name" value="Arrestin-like_C"/>
</dbReference>
<evidence type="ECO:0000313" key="4">
    <source>
        <dbReference type="WBParaSite" id="SMUV_0000972301-mRNA-1"/>
    </source>
</evidence>
<keyword evidence="3" id="KW-1185">Reference proteome</keyword>
<evidence type="ECO:0000313" key="3">
    <source>
        <dbReference type="Proteomes" id="UP000046393"/>
    </source>
</evidence>
<evidence type="ECO:0000259" key="2">
    <source>
        <dbReference type="SMART" id="SM01017"/>
    </source>
</evidence>
<evidence type="ECO:0000256" key="1">
    <source>
        <dbReference type="ARBA" id="ARBA00005298"/>
    </source>
</evidence>
<dbReference type="PANTHER" id="PTHR11188:SF175">
    <property type="entry name" value="ARRESTIN C-TERMINAL-LIKE DOMAIN-CONTAINING PROTEIN"/>
    <property type="match status" value="1"/>
</dbReference>
<dbReference type="InterPro" id="IPR014756">
    <property type="entry name" value="Ig_E-set"/>
</dbReference>
<proteinExistence type="inferred from homology"/>
<dbReference type="AlphaFoldDB" id="A0A0N5AXP4"/>
<dbReference type="GO" id="GO:0015031">
    <property type="term" value="P:protein transport"/>
    <property type="evidence" value="ECO:0007669"/>
    <property type="project" value="TreeGrafter"/>
</dbReference>
<dbReference type="InterPro" id="IPR050357">
    <property type="entry name" value="Arrestin_domain-protein"/>
</dbReference>
<reference evidence="4" key="1">
    <citation type="submission" date="2017-02" db="UniProtKB">
        <authorList>
            <consortium name="WormBaseParasite"/>
        </authorList>
    </citation>
    <scope>IDENTIFICATION</scope>
</reference>
<dbReference type="GO" id="GO:0005737">
    <property type="term" value="C:cytoplasm"/>
    <property type="evidence" value="ECO:0007669"/>
    <property type="project" value="TreeGrafter"/>
</dbReference>
<comment type="similarity">
    <text evidence="1">Belongs to the arrestin family.</text>
</comment>
<organism evidence="3 4">
    <name type="scientific">Syphacia muris</name>
    <dbReference type="NCBI Taxonomy" id="451379"/>
    <lineage>
        <taxon>Eukaryota</taxon>
        <taxon>Metazoa</taxon>
        <taxon>Ecdysozoa</taxon>
        <taxon>Nematoda</taxon>
        <taxon>Chromadorea</taxon>
        <taxon>Rhabditida</taxon>
        <taxon>Spirurina</taxon>
        <taxon>Oxyuridomorpha</taxon>
        <taxon>Oxyuroidea</taxon>
        <taxon>Oxyuridae</taxon>
        <taxon>Syphacia</taxon>
    </lineage>
</organism>
<accession>A0A0N5AXP4</accession>
<dbReference type="Pfam" id="PF00339">
    <property type="entry name" value="Arrestin_N"/>
    <property type="match status" value="1"/>
</dbReference>
<dbReference type="SUPFAM" id="SSF81296">
    <property type="entry name" value="E set domains"/>
    <property type="match status" value="2"/>
</dbReference>
<dbReference type="InterPro" id="IPR011021">
    <property type="entry name" value="Arrestin-like_N"/>
</dbReference>
<dbReference type="STRING" id="451379.A0A0N5AXP4"/>